<feature type="compositionally biased region" description="Polar residues" evidence="1">
    <location>
        <begin position="63"/>
        <end position="78"/>
    </location>
</feature>
<evidence type="ECO:0000313" key="3">
    <source>
        <dbReference type="Proteomes" id="UP000652761"/>
    </source>
</evidence>
<proteinExistence type="predicted"/>
<feature type="region of interest" description="Disordered" evidence="1">
    <location>
        <begin position="63"/>
        <end position="86"/>
    </location>
</feature>
<organism evidence="2 3">
    <name type="scientific">Colocasia esculenta</name>
    <name type="common">Wild taro</name>
    <name type="synonym">Arum esculentum</name>
    <dbReference type="NCBI Taxonomy" id="4460"/>
    <lineage>
        <taxon>Eukaryota</taxon>
        <taxon>Viridiplantae</taxon>
        <taxon>Streptophyta</taxon>
        <taxon>Embryophyta</taxon>
        <taxon>Tracheophyta</taxon>
        <taxon>Spermatophyta</taxon>
        <taxon>Magnoliopsida</taxon>
        <taxon>Liliopsida</taxon>
        <taxon>Araceae</taxon>
        <taxon>Aroideae</taxon>
        <taxon>Colocasieae</taxon>
        <taxon>Colocasia</taxon>
    </lineage>
</organism>
<name>A0A843TXZ3_COLES</name>
<protein>
    <submittedName>
        <fullName evidence="2">Uncharacterized protein</fullName>
    </submittedName>
</protein>
<sequence length="86" mass="8721">MDTSRVLSGASSSASQTSAFTTPGAPGNTPSVMMGFNLDTIFGLVSRLAQTMKILVSNAVQALSQAGNPPQAAPSTSARAPHEELS</sequence>
<keyword evidence="3" id="KW-1185">Reference proteome</keyword>
<gene>
    <name evidence="2" type="ORF">Taro_008556</name>
</gene>
<comment type="caution">
    <text evidence="2">The sequence shown here is derived from an EMBL/GenBank/DDBJ whole genome shotgun (WGS) entry which is preliminary data.</text>
</comment>
<reference evidence="2" key="1">
    <citation type="submission" date="2017-07" db="EMBL/GenBank/DDBJ databases">
        <title>Taro Niue Genome Assembly and Annotation.</title>
        <authorList>
            <person name="Atibalentja N."/>
            <person name="Keating K."/>
            <person name="Fields C.J."/>
        </authorList>
    </citation>
    <scope>NUCLEOTIDE SEQUENCE</scope>
    <source>
        <strain evidence="2">Niue_2</strain>
        <tissue evidence="2">Leaf</tissue>
    </source>
</reference>
<feature type="region of interest" description="Disordered" evidence="1">
    <location>
        <begin position="1"/>
        <end position="31"/>
    </location>
</feature>
<accession>A0A843TXZ3</accession>
<evidence type="ECO:0000313" key="2">
    <source>
        <dbReference type="EMBL" id="MQL76191.1"/>
    </source>
</evidence>
<evidence type="ECO:0000256" key="1">
    <source>
        <dbReference type="SAM" id="MobiDB-lite"/>
    </source>
</evidence>
<dbReference type="AlphaFoldDB" id="A0A843TXZ3"/>
<feature type="compositionally biased region" description="Low complexity" evidence="1">
    <location>
        <begin position="1"/>
        <end position="22"/>
    </location>
</feature>
<dbReference type="EMBL" id="NMUH01000285">
    <property type="protein sequence ID" value="MQL76191.1"/>
    <property type="molecule type" value="Genomic_DNA"/>
</dbReference>
<dbReference type="Proteomes" id="UP000652761">
    <property type="component" value="Unassembled WGS sequence"/>
</dbReference>